<comment type="similarity">
    <text evidence="2">Belongs to the methyl-accepting chemotaxis (MCP) protein family.</text>
</comment>
<dbReference type="SMART" id="SM00283">
    <property type="entry name" value="MA"/>
    <property type="match status" value="1"/>
</dbReference>
<dbReference type="SMART" id="SM00304">
    <property type="entry name" value="HAMP"/>
    <property type="match status" value="2"/>
</dbReference>
<proteinExistence type="inferred from homology"/>
<accession>A0AAW7ZB89</accession>
<dbReference type="EMBL" id="JARPTC010000005">
    <property type="protein sequence ID" value="MDO7786519.1"/>
    <property type="molecule type" value="Genomic_DNA"/>
</dbReference>
<dbReference type="Proteomes" id="UP001172911">
    <property type="component" value="Unassembled WGS sequence"/>
</dbReference>
<gene>
    <name evidence="7" type="ORF">P6N53_04695</name>
</gene>
<evidence type="ECO:0000256" key="1">
    <source>
        <dbReference type="ARBA" id="ARBA00023224"/>
    </source>
</evidence>
<evidence type="ECO:0000313" key="7">
    <source>
        <dbReference type="EMBL" id="MDO7786519.1"/>
    </source>
</evidence>
<dbReference type="Gene3D" id="1.10.287.950">
    <property type="entry name" value="Methyl-accepting chemotaxis protein"/>
    <property type="match status" value="1"/>
</dbReference>
<feature type="domain" description="Methyl-accepting transducer" evidence="5">
    <location>
        <begin position="272"/>
        <end position="515"/>
    </location>
</feature>
<dbReference type="PANTHER" id="PTHR32089:SF112">
    <property type="entry name" value="LYSOZYME-LIKE PROTEIN-RELATED"/>
    <property type="match status" value="1"/>
</dbReference>
<dbReference type="GO" id="GO:0007165">
    <property type="term" value="P:signal transduction"/>
    <property type="evidence" value="ECO:0007669"/>
    <property type="project" value="UniProtKB-KW"/>
</dbReference>
<dbReference type="GO" id="GO:0016020">
    <property type="term" value="C:membrane"/>
    <property type="evidence" value="ECO:0007669"/>
    <property type="project" value="InterPro"/>
</dbReference>
<protein>
    <submittedName>
        <fullName evidence="7">Methyl-accepting chemotaxis protein</fullName>
    </submittedName>
</protein>
<comment type="caution">
    <text evidence="7">The sequence shown here is derived from an EMBL/GenBank/DDBJ whole genome shotgun (WGS) entry which is preliminary data.</text>
</comment>
<keyword evidence="4" id="KW-1133">Transmembrane helix</keyword>
<sequence>MIPGLRKLTLTRSIRGKMLAGFGIILILAAAVSFGILYTFDKVTHSYNNLIASEVTVMNQTHATLVRFEQAALDLRGYMLTSDPNYMMRYQEGVEAVKEAITTLEQYINSSEGKNYYNSLDNALTEFESYANEAIQVKQATLLIEDKIEGQQRIEGFLNQEKGTVERVVQAGNAIVYHMEDQLEKGKQNNSNIVATVRQAAVMAISAALLLGLGAALFMVNLINKPIKTLTEHVGKVAGGDLTSSQIIVNSRDELRVLADSFNTMTDNLRNILNQLKEKAATVASGAQQLTSTIQQTSSGIATSASAMHEMATTVEQVTDNTLVVTKEVGAAAQYAREGQRAVDNIRGQMNNIAASTVQVGKAIGNLNNISHEVFKIVDLITEIAEQTNLLALNAAIEAARAGEQGRGFAVVADEVRKLAERSANAAGEIKKLIVSVQEESNSAVVAMDKGTLEVETGGAVVLQVGSTLESIIQSVQGLEEQIRDVAAASEQMSKGVTGTVATIQEQTAIMEEIASMADGFSVMASELEKISNAFKLKNE</sequence>
<dbReference type="SUPFAM" id="SSF58104">
    <property type="entry name" value="Methyl-accepting chemotaxis protein (MCP) signaling domain"/>
    <property type="match status" value="1"/>
</dbReference>
<dbReference type="CDD" id="cd06225">
    <property type="entry name" value="HAMP"/>
    <property type="match status" value="1"/>
</dbReference>
<evidence type="ECO:0000259" key="5">
    <source>
        <dbReference type="PROSITE" id="PS50111"/>
    </source>
</evidence>
<dbReference type="Pfam" id="PF05227">
    <property type="entry name" value="CHASE3"/>
    <property type="match status" value="1"/>
</dbReference>
<dbReference type="RefSeq" id="WP_304541562.1">
    <property type="nucleotide sequence ID" value="NZ_JARPTC010000005.1"/>
</dbReference>
<dbReference type="InterPro" id="IPR007891">
    <property type="entry name" value="CHASE3"/>
</dbReference>
<evidence type="ECO:0000256" key="2">
    <source>
        <dbReference type="ARBA" id="ARBA00029447"/>
    </source>
</evidence>
<dbReference type="Pfam" id="PF00672">
    <property type="entry name" value="HAMP"/>
    <property type="match status" value="1"/>
</dbReference>
<dbReference type="PROSITE" id="PS50111">
    <property type="entry name" value="CHEMOTAXIS_TRANSDUC_2"/>
    <property type="match status" value="1"/>
</dbReference>
<dbReference type="GO" id="GO:0006935">
    <property type="term" value="P:chemotaxis"/>
    <property type="evidence" value="ECO:0007669"/>
    <property type="project" value="UniProtKB-ARBA"/>
</dbReference>
<feature type="transmembrane region" description="Helical" evidence="4">
    <location>
        <begin position="20"/>
        <end position="40"/>
    </location>
</feature>
<evidence type="ECO:0000313" key="8">
    <source>
        <dbReference type="Proteomes" id="UP001172911"/>
    </source>
</evidence>
<dbReference type="PANTHER" id="PTHR32089">
    <property type="entry name" value="METHYL-ACCEPTING CHEMOTAXIS PROTEIN MCPB"/>
    <property type="match status" value="1"/>
</dbReference>
<evidence type="ECO:0000256" key="3">
    <source>
        <dbReference type="PROSITE-ProRule" id="PRU00284"/>
    </source>
</evidence>
<keyword evidence="1 3" id="KW-0807">Transducer</keyword>
<feature type="domain" description="HAMP" evidence="6">
    <location>
        <begin position="221"/>
        <end position="274"/>
    </location>
</feature>
<keyword evidence="4" id="KW-0472">Membrane</keyword>
<reference evidence="7" key="2">
    <citation type="submission" date="2023-03" db="EMBL/GenBank/DDBJ databases">
        <authorList>
            <person name="Zhang Z."/>
        </authorList>
    </citation>
    <scope>NUCLEOTIDE SEQUENCE</scope>
    <source>
        <strain evidence="7">DSA</strain>
    </source>
</reference>
<dbReference type="CDD" id="cd11386">
    <property type="entry name" value="MCP_signal"/>
    <property type="match status" value="1"/>
</dbReference>
<feature type="transmembrane region" description="Helical" evidence="4">
    <location>
        <begin position="200"/>
        <end position="223"/>
    </location>
</feature>
<keyword evidence="4" id="KW-0812">Transmembrane</keyword>
<organism evidence="7 8">
    <name type="scientific">Desulforamulus aquiferis</name>
    <dbReference type="NCBI Taxonomy" id="1397668"/>
    <lineage>
        <taxon>Bacteria</taxon>
        <taxon>Bacillati</taxon>
        <taxon>Bacillota</taxon>
        <taxon>Clostridia</taxon>
        <taxon>Eubacteriales</taxon>
        <taxon>Peptococcaceae</taxon>
        <taxon>Desulforamulus</taxon>
    </lineage>
</organism>
<evidence type="ECO:0000256" key="4">
    <source>
        <dbReference type="SAM" id="Phobius"/>
    </source>
</evidence>
<reference evidence="7" key="1">
    <citation type="journal article" date="2023" name="J. Hazard. Mater.">
        <title>Anaerobic biodegradation of pyrene and benzo[a]pyrene by a new sulfate-reducing Desulforamulus aquiferis strain DSA.</title>
        <authorList>
            <person name="Zhang Z."/>
            <person name="Sun J."/>
            <person name="Gong X."/>
            <person name="Wang C."/>
            <person name="Wang H."/>
        </authorList>
    </citation>
    <scope>NUCLEOTIDE SEQUENCE</scope>
    <source>
        <strain evidence="7">DSA</strain>
    </source>
</reference>
<dbReference type="InterPro" id="IPR003660">
    <property type="entry name" value="HAMP_dom"/>
</dbReference>
<dbReference type="AlphaFoldDB" id="A0AAW7ZB89"/>
<keyword evidence="8" id="KW-1185">Reference proteome</keyword>
<dbReference type="InterPro" id="IPR004089">
    <property type="entry name" value="MCPsignal_dom"/>
</dbReference>
<dbReference type="PROSITE" id="PS50885">
    <property type="entry name" value="HAMP"/>
    <property type="match status" value="1"/>
</dbReference>
<dbReference type="Pfam" id="PF00015">
    <property type="entry name" value="MCPsignal"/>
    <property type="match status" value="1"/>
</dbReference>
<evidence type="ECO:0000259" key="6">
    <source>
        <dbReference type="PROSITE" id="PS50885"/>
    </source>
</evidence>
<dbReference type="FunFam" id="1.10.287.950:FF:000001">
    <property type="entry name" value="Methyl-accepting chemotaxis sensory transducer"/>
    <property type="match status" value="1"/>
</dbReference>
<name>A0AAW7ZB89_9FIRM</name>